<evidence type="ECO:0000313" key="6">
    <source>
        <dbReference type="Proteomes" id="UP000070282"/>
    </source>
</evidence>
<dbReference type="NCBIfam" id="TIGR02606">
    <property type="entry name" value="antidote_CC2985"/>
    <property type="match status" value="1"/>
</dbReference>
<dbReference type="SUPFAM" id="SSF47598">
    <property type="entry name" value="Ribbon-helix-helix"/>
    <property type="match status" value="1"/>
</dbReference>
<organism evidence="5 6">
    <name type="scientific">Marinobacter excellens LAMA 842</name>
    <dbReference type="NCBI Taxonomy" id="1306954"/>
    <lineage>
        <taxon>Bacteria</taxon>
        <taxon>Pseudomonadati</taxon>
        <taxon>Pseudomonadota</taxon>
        <taxon>Gammaproteobacteria</taxon>
        <taxon>Pseudomonadales</taxon>
        <taxon>Marinobacteraceae</taxon>
        <taxon>Marinobacter</taxon>
    </lineage>
</organism>
<gene>
    <name evidence="5" type="ORF">J122_4077</name>
</gene>
<dbReference type="Pfam" id="PF03693">
    <property type="entry name" value="ParD_antitoxin"/>
    <property type="match status" value="1"/>
</dbReference>
<comment type="function">
    <text evidence="4">Antitoxin component of a type II toxin-antitoxin (TA) system. Neutralizes the effect of toxin ParE.</text>
</comment>
<comment type="caution">
    <text evidence="5">The sequence shown here is derived from an EMBL/GenBank/DDBJ whole genome shotgun (WGS) entry which is preliminary data.</text>
</comment>
<name>A0A137S1M0_9GAMM</name>
<dbReference type="GO" id="GO:0006355">
    <property type="term" value="P:regulation of DNA-templated transcription"/>
    <property type="evidence" value="ECO:0007669"/>
    <property type="project" value="InterPro"/>
</dbReference>
<evidence type="ECO:0000256" key="1">
    <source>
        <dbReference type="ARBA" id="ARBA00008580"/>
    </source>
</evidence>
<dbReference type="AlphaFoldDB" id="A0A137S1M0"/>
<evidence type="ECO:0000256" key="2">
    <source>
        <dbReference type="ARBA" id="ARBA00017940"/>
    </source>
</evidence>
<keyword evidence="6" id="KW-1185">Reference proteome</keyword>
<dbReference type="RefSeq" id="WP_061333929.1">
    <property type="nucleotide sequence ID" value="NZ_LOCO01000042.1"/>
</dbReference>
<accession>A0A137S1M0</accession>
<dbReference type="GO" id="GO:0003677">
    <property type="term" value="F:DNA binding"/>
    <property type="evidence" value="ECO:0007669"/>
    <property type="project" value="UniProtKB-KW"/>
</dbReference>
<evidence type="ECO:0000313" key="5">
    <source>
        <dbReference type="EMBL" id="KXO06323.1"/>
    </source>
</evidence>
<proteinExistence type="inferred from homology"/>
<sequence length="95" mass="10683">MATRNIVLTNHQSQVVDHLVASGRYQNASEVLRAGLRMVEEAESRYVTKMNDLRAAIDAGQQDLEAGRTTTFTGDQFATYLSERAEHAIREKRDT</sequence>
<dbReference type="InterPro" id="IPR010985">
    <property type="entry name" value="Ribbon_hlx_hlx"/>
</dbReference>
<evidence type="ECO:0000256" key="3">
    <source>
        <dbReference type="ARBA" id="ARBA00022649"/>
    </source>
</evidence>
<dbReference type="PANTHER" id="PTHR36582">
    <property type="entry name" value="ANTITOXIN PARD"/>
    <property type="match status" value="1"/>
</dbReference>
<comment type="similarity">
    <text evidence="1">Belongs to the ParD antitoxin family.</text>
</comment>
<dbReference type="PATRIC" id="fig|1306954.6.peg.3157"/>
<dbReference type="Proteomes" id="UP000070282">
    <property type="component" value="Unassembled WGS sequence"/>
</dbReference>
<dbReference type="PANTHER" id="PTHR36582:SF2">
    <property type="entry name" value="ANTITOXIN PARD"/>
    <property type="match status" value="1"/>
</dbReference>
<dbReference type="Gene3D" id="6.10.10.120">
    <property type="entry name" value="Antitoxin ParD1-like"/>
    <property type="match status" value="1"/>
</dbReference>
<reference evidence="6" key="1">
    <citation type="submission" date="2015-12" db="EMBL/GenBank/DDBJ databases">
        <authorList>
            <person name="Lima A."/>
            <person name="Farahani Zayas N."/>
            <person name="Castro Da Silva M.A."/>
            <person name="Cabral A."/>
            <person name="Pessatti M.L."/>
        </authorList>
    </citation>
    <scope>NUCLEOTIDE SEQUENCE [LARGE SCALE GENOMIC DNA]</scope>
    <source>
        <strain evidence="6">LAMA 842</strain>
    </source>
</reference>
<keyword evidence="3" id="KW-1277">Toxin-antitoxin system</keyword>
<protein>
    <recommendedName>
        <fullName evidence="2">Antitoxin ParD</fullName>
    </recommendedName>
</protein>
<dbReference type="EMBL" id="LOCO01000042">
    <property type="protein sequence ID" value="KXO06323.1"/>
    <property type="molecule type" value="Genomic_DNA"/>
</dbReference>
<dbReference type="InterPro" id="IPR038296">
    <property type="entry name" value="ParD_sf"/>
</dbReference>
<dbReference type="InterPro" id="IPR022789">
    <property type="entry name" value="ParD"/>
</dbReference>
<keyword evidence="5" id="KW-0238">DNA-binding</keyword>
<evidence type="ECO:0000256" key="4">
    <source>
        <dbReference type="ARBA" id="ARBA00037106"/>
    </source>
</evidence>